<organism evidence="4 5">
    <name type="scientific">Burkholderia thailandensis (strain ATCC 700388 / DSM 13276 / CCUG 48851 / CIP 106301 / E264)</name>
    <dbReference type="NCBI Taxonomy" id="271848"/>
    <lineage>
        <taxon>Bacteria</taxon>
        <taxon>Pseudomonadati</taxon>
        <taxon>Pseudomonadota</taxon>
        <taxon>Betaproteobacteria</taxon>
        <taxon>Burkholderiales</taxon>
        <taxon>Burkholderiaceae</taxon>
        <taxon>Burkholderia</taxon>
        <taxon>pseudomallei group</taxon>
    </lineage>
</organism>
<gene>
    <name evidence="4" type="ordered locus">BTH_I2358</name>
</gene>
<protein>
    <submittedName>
        <fullName evidence="4">Lipase/esterase</fullName>
    </submittedName>
</protein>
<dbReference type="InterPro" id="IPR050300">
    <property type="entry name" value="GDXG_lipolytic_enzyme"/>
</dbReference>
<keyword evidence="5" id="KW-1185">Reference proteome</keyword>
<dbReference type="Gene3D" id="3.40.50.1820">
    <property type="entry name" value="alpha/beta hydrolase"/>
    <property type="match status" value="1"/>
</dbReference>
<evidence type="ECO:0000259" key="3">
    <source>
        <dbReference type="Pfam" id="PF07859"/>
    </source>
</evidence>
<dbReference type="ESTHER" id="burta-q2sw20">
    <property type="family name" value="Hormone-sensitive_lipase_like"/>
</dbReference>
<dbReference type="Pfam" id="PF07859">
    <property type="entry name" value="Abhydrolase_3"/>
    <property type="match status" value="1"/>
</dbReference>
<evidence type="ECO:0000313" key="4">
    <source>
        <dbReference type="EMBL" id="ABC38006.1"/>
    </source>
</evidence>
<evidence type="ECO:0000313" key="5">
    <source>
        <dbReference type="Proteomes" id="UP000001930"/>
    </source>
</evidence>
<dbReference type="InterPro" id="IPR029058">
    <property type="entry name" value="AB_hydrolase_fold"/>
</dbReference>
<evidence type="ECO:0000256" key="1">
    <source>
        <dbReference type="ARBA" id="ARBA00010515"/>
    </source>
</evidence>
<sequence>MIVSWQNWCFSWLSRRTTKSLTRKPALSAHDMRAHSAKWSSRGVKPPRGWRVREMTARPLCGEWIEPADPVRRDSLRRIVIYLHGGGYCFCSPRTHRTIACALAKGADARTFSLDYRLAPEHPFPAAVEDALASYRQLLADGASSDRIVIGGDSSGGGLALALLLSLRDAGDPMPAGAVLFSPWTDLAATGASLKANDEADVMLTAAAVANFSQYYLGGTAADHPIASPLYGEYAGLPPLFVQASDTEVLLDDAARVAEKARVADVAVDFKVWHRLPHAWPTLTPYLPEAKAAVKEATDFIRRVVP</sequence>
<dbReference type="Proteomes" id="UP000001930">
    <property type="component" value="Chromosome I"/>
</dbReference>
<dbReference type="PANTHER" id="PTHR48081:SF30">
    <property type="entry name" value="ACETYL-HYDROLASE LIPR-RELATED"/>
    <property type="match status" value="1"/>
</dbReference>
<dbReference type="AlphaFoldDB" id="Q2SW20"/>
<dbReference type="PROSITE" id="PS01173">
    <property type="entry name" value="LIPASE_GDXG_HIS"/>
    <property type="match status" value="1"/>
</dbReference>
<reference evidence="4 5" key="1">
    <citation type="journal article" date="2005" name="BMC Genomics">
        <title>Bacterial genome adaptation to niches: divergence of the potential virulence genes in three Burkholderia species of different survival strategies.</title>
        <authorList>
            <person name="Kim H.S."/>
            <person name="Schell M.A."/>
            <person name="Yu Y."/>
            <person name="Ulrich R.L."/>
            <person name="Sarria S.H."/>
            <person name="Nierman W.C."/>
            <person name="DeShazer D."/>
        </authorList>
    </citation>
    <scope>NUCLEOTIDE SEQUENCE [LARGE SCALE GENOMIC DNA]</scope>
    <source>
        <strain evidence="5">ATCC 700388 / DSM 13276 / CCUG 48851 / CIP 106301 / E264</strain>
    </source>
</reference>
<dbReference type="KEGG" id="bte:BTH_I2358"/>
<keyword evidence="2" id="KW-0378">Hydrolase</keyword>
<comment type="similarity">
    <text evidence="1">Belongs to the 'GDXG' lipolytic enzyme family.</text>
</comment>
<evidence type="ECO:0000256" key="2">
    <source>
        <dbReference type="ARBA" id="ARBA00022801"/>
    </source>
</evidence>
<dbReference type="InterPro" id="IPR013094">
    <property type="entry name" value="AB_hydrolase_3"/>
</dbReference>
<dbReference type="HOGENOM" id="CLU_012494_13_1_4"/>
<accession>Q2SW20</accession>
<dbReference type="PANTHER" id="PTHR48081">
    <property type="entry name" value="AB HYDROLASE SUPERFAMILY PROTEIN C4A8.06C"/>
    <property type="match status" value="1"/>
</dbReference>
<name>Q2SW20_BURTA</name>
<dbReference type="InterPro" id="IPR002168">
    <property type="entry name" value="Lipase_GDXG_HIS_AS"/>
</dbReference>
<dbReference type="GO" id="GO:0004806">
    <property type="term" value="F:triacylglycerol lipase activity"/>
    <property type="evidence" value="ECO:0007669"/>
    <property type="project" value="TreeGrafter"/>
</dbReference>
<dbReference type="EMBL" id="CP000086">
    <property type="protein sequence ID" value="ABC38006.1"/>
    <property type="molecule type" value="Genomic_DNA"/>
</dbReference>
<dbReference type="SUPFAM" id="SSF53474">
    <property type="entry name" value="alpha/beta-Hydrolases"/>
    <property type="match status" value="1"/>
</dbReference>
<feature type="domain" description="Alpha/beta hydrolase fold-3" evidence="3">
    <location>
        <begin position="80"/>
        <end position="280"/>
    </location>
</feature>
<proteinExistence type="inferred from homology"/>